<dbReference type="KEGG" id="maj:MAA_11581"/>
<dbReference type="AlphaFoldDB" id="A0A0B2XDJ4"/>
<sequence length="129" mass="14162">MAMAVLRRRYGILQNWHMALPVVLFMAASGQMWRQQRLIQSSLLLGHAAVKRALSQPGLASRPWNKAYGSEAGVDAGALGKNGVPTPKTSRLQLGLCVMMMMMMMKVPTLDSTCANSKWARCRSLATVQ</sequence>
<comment type="caution">
    <text evidence="1">The sequence shown here is derived from an EMBL/GenBank/DDBJ whole genome shotgun (WGS) entry which is preliminary data.</text>
</comment>
<gene>
    <name evidence="1" type="ORF">MAA_11581</name>
</gene>
<keyword evidence="2" id="KW-1185">Reference proteome</keyword>
<protein>
    <submittedName>
        <fullName evidence="1">FAD binding domain protein</fullName>
    </submittedName>
</protein>
<proteinExistence type="predicted"/>
<reference evidence="1 2" key="1">
    <citation type="journal article" date="2011" name="PLoS Genet.">
        <title>Genome sequencing and comparative transcriptomics of the model entomopathogenic fungi Metarhizium anisopliae and M. acridum.</title>
        <authorList>
            <person name="Gao Q."/>
            <person name="Jin K."/>
            <person name="Ying S.H."/>
            <person name="Zhang Y."/>
            <person name="Xiao G."/>
            <person name="Shang Y."/>
            <person name="Duan Z."/>
            <person name="Hu X."/>
            <person name="Xie X.Q."/>
            <person name="Zhou G."/>
            <person name="Peng G."/>
            <person name="Luo Z."/>
            <person name="Huang W."/>
            <person name="Wang B."/>
            <person name="Fang W."/>
            <person name="Wang S."/>
            <person name="Zhong Y."/>
            <person name="Ma L.J."/>
            <person name="St Leger R.J."/>
            <person name="Zhao G.P."/>
            <person name="Pei Y."/>
            <person name="Feng M.G."/>
            <person name="Xia Y."/>
            <person name="Wang C."/>
        </authorList>
    </citation>
    <scope>NUCLEOTIDE SEQUENCE [LARGE SCALE GENOMIC DNA]</scope>
    <source>
        <strain evidence="2">ARSEF 23 / ATCC MYA-3075</strain>
    </source>
</reference>
<dbReference type="Proteomes" id="UP000002498">
    <property type="component" value="Unassembled WGS sequence"/>
</dbReference>
<dbReference type="RefSeq" id="XP_011410798.1">
    <property type="nucleotide sequence ID" value="XM_011412496.1"/>
</dbReference>
<evidence type="ECO:0000313" key="2">
    <source>
        <dbReference type="Proteomes" id="UP000002498"/>
    </source>
</evidence>
<dbReference type="EMBL" id="ADNJ02000010">
    <property type="protein sequence ID" value="KHO10820.1"/>
    <property type="molecule type" value="Genomic_DNA"/>
</dbReference>
<organism evidence="1 2">
    <name type="scientific">Metarhizium robertsii (strain ARSEF 23 / ATCC MYA-3075)</name>
    <name type="common">Metarhizium anisopliae (strain ARSEF 23)</name>
    <dbReference type="NCBI Taxonomy" id="655844"/>
    <lineage>
        <taxon>Eukaryota</taxon>
        <taxon>Fungi</taxon>
        <taxon>Dikarya</taxon>
        <taxon>Ascomycota</taxon>
        <taxon>Pezizomycotina</taxon>
        <taxon>Sordariomycetes</taxon>
        <taxon>Hypocreomycetidae</taxon>
        <taxon>Hypocreales</taxon>
        <taxon>Clavicipitaceae</taxon>
        <taxon>Metarhizium</taxon>
    </lineage>
</organism>
<dbReference type="HOGENOM" id="CLU_1949328_0_0_1"/>
<dbReference type="GeneID" id="23633029"/>
<reference evidence="1 2" key="2">
    <citation type="journal article" date="2014" name="Proc. Natl. Acad. Sci. U.S.A.">
        <title>Trajectory and genomic determinants of fungal-pathogen speciation and host adaptation.</title>
        <authorList>
            <person name="Hu X."/>
            <person name="Xiao G."/>
            <person name="Zheng P."/>
            <person name="Shang Y."/>
            <person name="Su Y."/>
            <person name="Zhang X."/>
            <person name="Liu X."/>
            <person name="Zhan S."/>
            <person name="St Leger R.J."/>
            <person name="Wang C."/>
        </authorList>
    </citation>
    <scope>GENOME REANNOTATION</scope>
    <source>
        <strain evidence="2">ARSEF 23 / ATCC MYA-3075</strain>
    </source>
</reference>
<accession>A0A0B2XDJ4</accession>
<evidence type="ECO:0000313" key="1">
    <source>
        <dbReference type="EMBL" id="KHO10820.1"/>
    </source>
</evidence>
<name>A0A0B2XDJ4_METRA</name>